<dbReference type="GO" id="GO:0005634">
    <property type="term" value="C:nucleus"/>
    <property type="evidence" value="ECO:0007669"/>
    <property type="project" value="UniProtKB-SubCell"/>
</dbReference>
<dbReference type="PROSITE" id="PS50811">
    <property type="entry name" value="WRKY"/>
    <property type="match status" value="1"/>
</dbReference>
<dbReference type="GeneID" id="111007038"/>
<keyword evidence="6" id="KW-0175">Coiled coil</keyword>
<sequence length="562" mass="60799">MEAAALPKEEDRVQSSGGDEEEAATKKDVLHKVPFMADLEKPSVASASSSWKQEEERIKMAKAEMREVKEENERLKKCLDEIVKDYERLKRQFQEINQNQNQRSEGKQTSASTIIHDHEVEEVDDMVSLTLGRFSSTSTHHNNNNIISSQRSSNLLLDHKRVSLTGSSERNQTPSNDLVVQTPPDSEPKEEDAGQTWPPSKALKTTLPPPPAEDEVSQQNPPKKARVCVRARCDTPTLNDGCQWRKYGQKIAKGNPCPRAYYRCTGAPTCPVRKQVQRSIDDISILITTYEGTHNHPLPVSAMAMASTTSAAASMLLSGPSSSSTSRPGIGLNPPSVANHLYLSNNSINNPKQLYFPNSSLLSSNSLNHPTITLDLTSSSTSTSSSPFHKIPSTYPPKYPFTSLDFGSSQSNLMSWNNGGLIVNNNQPYNLTKNNSAIGMSSSDLTKQLPLSSNIYQACLQHMNKTSTPAPPPETIAAATKVITSDPNFQSALVAAISSIIGGENGGEMSSYVCASSASLLSKTPSGTSSQQGSMGFQPPAAVSNSKTPSSSPGDSRDNNTK</sequence>
<feature type="compositionally biased region" description="Polar residues" evidence="7">
    <location>
        <begin position="543"/>
        <end position="554"/>
    </location>
</feature>
<feature type="coiled-coil region" evidence="6">
    <location>
        <begin position="51"/>
        <end position="103"/>
    </location>
</feature>
<evidence type="ECO:0000256" key="3">
    <source>
        <dbReference type="ARBA" id="ARBA00023125"/>
    </source>
</evidence>
<organism evidence="9 10">
    <name type="scientific">Momordica charantia</name>
    <name type="common">Bitter gourd</name>
    <name type="synonym">Balsam pear</name>
    <dbReference type="NCBI Taxonomy" id="3673"/>
    <lineage>
        <taxon>Eukaryota</taxon>
        <taxon>Viridiplantae</taxon>
        <taxon>Streptophyta</taxon>
        <taxon>Embryophyta</taxon>
        <taxon>Tracheophyta</taxon>
        <taxon>Spermatophyta</taxon>
        <taxon>Magnoliopsida</taxon>
        <taxon>eudicotyledons</taxon>
        <taxon>Gunneridae</taxon>
        <taxon>Pentapetalae</taxon>
        <taxon>rosids</taxon>
        <taxon>fabids</taxon>
        <taxon>Cucurbitales</taxon>
        <taxon>Cucurbitaceae</taxon>
        <taxon>Momordiceae</taxon>
        <taxon>Momordica</taxon>
    </lineage>
</organism>
<dbReference type="OrthoDB" id="1912868at2759"/>
<dbReference type="SUPFAM" id="SSF118290">
    <property type="entry name" value="WRKY DNA-binding domain"/>
    <property type="match status" value="1"/>
</dbReference>
<evidence type="ECO:0000256" key="2">
    <source>
        <dbReference type="ARBA" id="ARBA00023015"/>
    </source>
</evidence>
<evidence type="ECO:0000313" key="10">
    <source>
        <dbReference type="RefSeq" id="XP_022134891.1"/>
    </source>
</evidence>
<dbReference type="GO" id="GO:0043565">
    <property type="term" value="F:sequence-specific DNA binding"/>
    <property type="evidence" value="ECO:0007669"/>
    <property type="project" value="InterPro"/>
</dbReference>
<dbReference type="RefSeq" id="XP_022134891.1">
    <property type="nucleotide sequence ID" value="XM_022279199.1"/>
</dbReference>
<dbReference type="InterPro" id="IPR036576">
    <property type="entry name" value="WRKY_dom_sf"/>
</dbReference>
<evidence type="ECO:0000256" key="6">
    <source>
        <dbReference type="SAM" id="Coils"/>
    </source>
</evidence>
<feature type="compositionally biased region" description="Polar residues" evidence="7">
    <location>
        <begin position="521"/>
        <end position="535"/>
    </location>
</feature>
<keyword evidence="5" id="KW-0539">Nucleus</keyword>
<evidence type="ECO:0000256" key="7">
    <source>
        <dbReference type="SAM" id="MobiDB-lite"/>
    </source>
</evidence>
<evidence type="ECO:0000313" key="9">
    <source>
        <dbReference type="Proteomes" id="UP000504603"/>
    </source>
</evidence>
<proteinExistence type="predicted"/>
<dbReference type="AlphaFoldDB" id="A0A6J1BZ20"/>
<feature type="region of interest" description="Disordered" evidence="7">
    <location>
        <begin position="1"/>
        <end position="29"/>
    </location>
</feature>
<keyword evidence="9" id="KW-1185">Reference proteome</keyword>
<feature type="region of interest" description="Disordered" evidence="7">
    <location>
        <begin position="165"/>
        <end position="224"/>
    </location>
</feature>
<reference evidence="10" key="1">
    <citation type="submission" date="2025-08" db="UniProtKB">
        <authorList>
            <consortium name="RefSeq"/>
        </authorList>
    </citation>
    <scope>IDENTIFICATION</scope>
    <source>
        <strain evidence="10">OHB3-1</strain>
    </source>
</reference>
<evidence type="ECO:0000259" key="8">
    <source>
        <dbReference type="PROSITE" id="PS50811"/>
    </source>
</evidence>
<keyword evidence="4" id="KW-0804">Transcription</keyword>
<name>A0A6J1BZ20_MOMCH</name>
<feature type="domain" description="WRKY" evidence="8">
    <location>
        <begin position="233"/>
        <end position="299"/>
    </location>
</feature>
<keyword evidence="3" id="KW-0238">DNA-binding</keyword>
<comment type="subcellular location">
    <subcellularLocation>
        <location evidence="1">Nucleus</location>
    </subcellularLocation>
</comment>
<dbReference type="InterPro" id="IPR003657">
    <property type="entry name" value="WRKY_dom"/>
</dbReference>
<accession>A0A6J1BZ20</accession>
<evidence type="ECO:0000256" key="1">
    <source>
        <dbReference type="ARBA" id="ARBA00004123"/>
    </source>
</evidence>
<keyword evidence="2" id="KW-0805">Transcription regulation</keyword>
<dbReference type="KEGG" id="mcha:111007038"/>
<dbReference type="Gene3D" id="2.20.25.80">
    <property type="entry name" value="WRKY domain"/>
    <property type="match status" value="1"/>
</dbReference>
<protein>
    <submittedName>
        <fullName evidence="10">Probable WRKY transcription factor 61</fullName>
    </submittedName>
</protein>
<dbReference type="SMART" id="SM00774">
    <property type="entry name" value="WRKY"/>
    <property type="match status" value="1"/>
</dbReference>
<dbReference type="Proteomes" id="UP000504603">
    <property type="component" value="Unplaced"/>
</dbReference>
<evidence type="ECO:0000256" key="4">
    <source>
        <dbReference type="ARBA" id="ARBA00023163"/>
    </source>
</evidence>
<dbReference type="GO" id="GO:0003700">
    <property type="term" value="F:DNA-binding transcription factor activity"/>
    <property type="evidence" value="ECO:0007669"/>
    <property type="project" value="InterPro"/>
</dbReference>
<dbReference type="Pfam" id="PF03106">
    <property type="entry name" value="WRKY"/>
    <property type="match status" value="1"/>
</dbReference>
<dbReference type="PANTHER" id="PTHR31429:SF86">
    <property type="entry name" value="WRKY TRANSCRIPTION FACTOR 61-RELATED"/>
    <property type="match status" value="1"/>
</dbReference>
<dbReference type="SMR" id="A0A6J1BZ20"/>
<dbReference type="InterPro" id="IPR044810">
    <property type="entry name" value="WRKY_plant"/>
</dbReference>
<feature type="compositionally biased region" description="Polar residues" evidence="7">
    <location>
        <begin position="165"/>
        <end position="179"/>
    </location>
</feature>
<gene>
    <name evidence="10" type="primary">LOC111007038</name>
</gene>
<dbReference type="FunFam" id="2.20.25.80:FF:000002">
    <property type="entry name" value="probable WRKY transcription factor 31"/>
    <property type="match status" value="1"/>
</dbReference>
<feature type="region of interest" description="Disordered" evidence="7">
    <location>
        <begin position="521"/>
        <end position="562"/>
    </location>
</feature>
<dbReference type="PANTHER" id="PTHR31429">
    <property type="entry name" value="WRKY TRANSCRIPTION FACTOR 36-RELATED"/>
    <property type="match status" value="1"/>
</dbReference>
<evidence type="ECO:0000256" key="5">
    <source>
        <dbReference type="ARBA" id="ARBA00023242"/>
    </source>
</evidence>